<evidence type="ECO:0000256" key="1">
    <source>
        <dbReference type="SAM" id="SignalP"/>
    </source>
</evidence>
<feature type="chain" id="PRO_5046525787" evidence="1">
    <location>
        <begin position="19"/>
        <end position="306"/>
    </location>
</feature>
<dbReference type="PROSITE" id="PS51257">
    <property type="entry name" value="PROKAR_LIPOPROTEIN"/>
    <property type="match status" value="1"/>
</dbReference>
<keyword evidence="3" id="KW-1185">Reference proteome</keyword>
<evidence type="ECO:0000313" key="3">
    <source>
        <dbReference type="Proteomes" id="UP001317001"/>
    </source>
</evidence>
<gene>
    <name evidence="2" type="ORF">NPX36_11955</name>
</gene>
<accession>A0ABY5NR67</accession>
<reference evidence="2 3" key="1">
    <citation type="submission" date="2022-08" db="EMBL/GenBank/DDBJ databases">
        <title>Myroides zhujiangensis sp. nov., a novel bacterium isolated from sediment in the Pearl River Estuary.</title>
        <authorList>
            <person name="Cui L."/>
        </authorList>
    </citation>
    <scope>NUCLEOTIDE SEQUENCE [LARGE SCALE GENOMIC DNA]</scope>
    <source>
        <strain evidence="2 3">SCSIO 72103</strain>
    </source>
</reference>
<protein>
    <submittedName>
        <fullName evidence="2">Uncharacterized protein</fullName>
    </submittedName>
</protein>
<dbReference type="Proteomes" id="UP001317001">
    <property type="component" value="Chromosome"/>
</dbReference>
<dbReference type="RefSeq" id="WP_257498948.1">
    <property type="nucleotide sequence ID" value="NZ_CP102382.1"/>
</dbReference>
<name>A0ABY5NR67_9FLAO</name>
<evidence type="ECO:0000313" key="2">
    <source>
        <dbReference type="EMBL" id="UUV21026.1"/>
    </source>
</evidence>
<dbReference type="EMBL" id="CP102382">
    <property type="protein sequence ID" value="UUV21026.1"/>
    <property type="molecule type" value="Genomic_DNA"/>
</dbReference>
<sequence>MKKIVGLLVLALSVTACNDGDLVFENLNFDGKEIQKCADKELYFKTNNSELLLIDFSNGTDLDTLSDFNVRRTLNTSNSQIYYRTYDSAINSNAICALLPPANPKVTSEYTSLPGGSIHYTRTMVPVVTETSVNISYAYTINFENITLTNGSSEIKYTTLPYGTYVYRVNRMGFNFTTNFGNCDNVLTGRNLNEIVQLQLPEGFVFPTSNQTQTITLSNTNFLRYVVFGRNIPGDLGFCEFPSQIINEDWLATNGTVQIDSSVQTNANGQVTGYQHTIQIIQARFIKDDNSFVVSNKTIGSFSPEQ</sequence>
<proteinExistence type="predicted"/>
<organism evidence="2 3">
    <name type="scientific">Paenimyroides aestuarii</name>
    <dbReference type="NCBI Taxonomy" id="2968490"/>
    <lineage>
        <taxon>Bacteria</taxon>
        <taxon>Pseudomonadati</taxon>
        <taxon>Bacteroidota</taxon>
        <taxon>Flavobacteriia</taxon>
        <taxon>Flavobacteriales</taxon>
        <taxon>Flavobacteriaceae</taxon>
        <taxon>Paenimyroides</taxon>
    </lineage>
</organism>
<feature type="signal peptide" evidence="1">
    <location>
        <begin position="1"/>
        <end position="18"/>
    </location>
</feature>
<keyword evidence="1" id="KW-0732">Signal</keyword>